<gene>
    <name evidence="1" type="ORF">ACFW6T_04705</name>
</gene>
<reference evidence="1 2" key="1">
    <citation type="submission" date="2024-09" db="EMBL/GenBank/DDBJ databases">
        <title>The Natural Products Discovery Center: Release of the First 8490 Sequenced Strains for Exploring Actinobacteria Biosynthetic Diversity.</title>
        <authorList>
            <person name="Kalkreuter E."/>
            <person name="Kautsar S.A."/>
            <person name="Yang D."/>
            <person name="Bader C.D."/>
            <person name="Teijaro C.N."/>
            <person name="Fluegel L."/>
            <person name="Davis C.M."/>
            <person name="Simpson J.R."/>
            <person name="Lauterbach L."/>
            <person name="Steele A.D."/>
            <person name="Gui C."/>
            <person name="Meng S."/>
            <person name="Li G."/>
            <person name="Viehrig K."/>
            <person name="Ye F."/>
            <person name="Su P."/>
            <person name="Kiefer A.F."/>
            <person name="Nichols A."/>
            <person name="Cepeda A.J."/>
            <person name="Yan W."/>
            <person name="Fan B."/>
            <person name="Jiang Y."/>
            <person name="Adhikari A."/>
            <person name="Zheng C.-J."/>
            <person name="Schuster L."/>
            <person name="Cowan T.M."/>
            <person name="Smanski M.J."/>
            <person name="Chevrette M.G."/>
            <person name="De Carvalho L.P.S."/>
            <person name="Shen B."/>
        </authorList>
    </citation>
    <scope>NUCLEOTIDE SEQUENCE [LARGE SCALE GENOMIC DNA]</scope>
    <source>
        <strain evidence="1 2">NPDC058753</strain>
    </source>
</reference>
<comment type="caution">
    <text evidence="1">The sequence shown here is derived from an EMBL/GenBank/DDBJ whole genome shotgun (WGS) entry which is preliminary data.</text>
</comment>
<name>A0ABW6GEZ1_9ACTN</name>
<keyword evidence="2" id="KW-1185">Reference proteome</keyword>
<dbReference type="Proteomes" id="UP001599542">
    <property type="component" value="Unassembled WGS sequence"/>
</dbReference>
<evidence type="ECO:0000313" key="2">
    <source>
        <dbReference type="Proteomes" id="UP001599542"/>
    </source>
</evidence>
<evidence type="ECO:0000313" key="1">
    <source>
        <dbReference type="EMBL" id="MFE1351272.1"/>
    </source>
</evidence>
<dbReference type="EMBL" id="JBHYPX010000005">
    <property type="protein sequence ID" value="MFE1351272.1"/>
    <property type="molecule type" value="Genomic_DNA"/>
</dbReference>
<accession>A0ABW6GEZ1</accession>
<proteinExistence type="predicted"/>
<dbReference type="RefSeq" id="WP_380320332.1">
    <property type="nucleotide sequence ID" value="NZ_JBHYPW010000011.1"/>
</dbReference>
<sequence length="193" mass="21190">MTDSSLKAWLDYAKSQVAQARNQPRTGSPQAGIALAYGLELLGRVIEGVQSDLEGGELVEVAIVYETLATETARLLELAEPEAFRALVELCDDNRARLLLTGQPAASAEVLELLRQRLVWLTVTYDWPSEGPSRRVVEIVHHSAAGALRSCTATQSMEWQELPDRVRARMLGGTDRKVRYQLFPATAGKGEGE</sequence>
<protein>
    <submittedName>
        <fullName evidence="1">Uncharacterized protein</fullName>
    </submittedName>
</protein>
<organism evidence="1 2">
    <name type="scientific">Kitasatospora phosalacinea</name>
    <dbReference type="NCBI Taxonomy" id="2065"/>
    <lineage>
        <taxon>Bacteria</taxon>
        <taxon>Bacillati</taxon>
        <taxon>Actinomycetota</taxon>
        <taxon>Actinomycetes</taxon>
        <taxon>Kitasatosporales</taxon>
        <taxon>Streptomycetaceae</taxon>
        <taxon>Kitasatospora</taxon>
    </lineage>
</organism>